<keyword evidence="2" id="KW-1185">Reference proteome</keyword>
<accession>A0A220IGM4</accession>
<name>A0A220IGM4_9VIRU</name>
<organism evidence="1 2">
    <name type="scientific">Giant panda associated gemycircularvirus</name>
    <dbReference type="NCBI Taxonomy" id="2016461"/>
    <lineage>
        <taxon>Viruses</taxon>
        <taxon>Monodnaviria</taxon>
        <taxon>Shotokuvirae</taxon>
        <taxon>Cressdnaviricota</taxon>
        <taxon>Repensiviricetes</taxon>
        <taxon>Geplafuvirales</taxon>
        <taxon>Genomoviridae</taxon>
        <taxon>Gemycircularvirus</taxon>
    </lineage>
</organism>
<dbReference type="KEGG" id="vg:80521911"/>
<dbReference type="RefSeq" id="YP_010784650.1">
    <property type="nucleotide sequence ID" value="NC_075335.1"/>
</dbReference>
<protein>
    <submittedName>
        <fullName evidence="1">Putative ORF3 protein</fullName>
    </submittedName>
</protein>
<dbReference type="Proteomes" id="UP000272902">
    <property type="component" value="Segment"/>
</dbReference>
<dbReference type="GeneID" id="80521911"/>
<dbReference type="EMBL" id="MF327560">
    <property type="protein sequence ID" value="ASH99144.1"/>
    <property type="molecule type" value="Genomic_DNA"/>
</dbReference>
<evidence type="ECO:0000313" key="1">
    <source>
        <dbReference type="EMBL" id="ASH99144.1"/>
    </source>
</evidence>
<evidence type="ECO:0000313" key="2">
    <source>
        <dbReference type="Proteomes" id="UP000272902"/>
    </source>
</evidence>
<sequence>MQDTFSSPTHNAETSVDFALWNAFHHWELSASSHESLTRMEDFICTVSQTSDGSFEVERLTYSMWTVTTRTLSLLREHQRRVTTTQSRMAMLLREASSDQSGRAELELGRLLISGLKLRVRRIENHFGSFVINWIPKVLHVHTASLPSMRTGDLQKCLPNMSHQEDLSLLGEMLMVEMSGYHQLVSDWETHR</sequence>
<reference evidence="1 2" key="1">
    <citation type="journal article" date="2017" name="Microbiome">
        <title>Virome comparisons in wild-diseased and healthy captive giant pandas.</title>
        <authorList>
            <person name="Zhang W."/>
            <person name="Yang S."/>
            <person name="Shan T."/>
            <person name="Hou R."/>
            <person name="Liu Z."/>
            <person name="Li W."/>
            <person name="Guo L."/>
            <person name="Wang Y."/>
            <person name="Chen P."/>
            <person name="Wang X."/>
            <person name="Feng F."/>
            <person name="Wang H."/>
            <person name="Chen C."/>
            <person name="Shen Q."/>
            <person name="Zhou C."/>
            <person name="Hua X."/>
            <person name="Cui L."/>
            <person name="Deng X."/>
            <person name="Zhang Z."/>
            <person name="Qi D."/>
            <person name="Delwart E."/>
        </authorList>
    </citation>
    <scope>NUCLEOTIDE SEQUENCE [LARGE SCALE GENOMIC DNA]</scope>
    <source>
        <strain evidence="2">gpge003</strain>
    </source>
</reference>
<proteinExistence type="predicted"/>